<gene>
    <name evidence="14" type="ORF">P7M32_09370</name>
</gene>
<feature type="transmembrane region" description="Helical" evidence="12">
    <location>
        <begin position="334"/>
        <end position="357"/>
    </location>
</feature>
<keyword evidence="5" id="KW-1003">Cell membrane</keyword>
<dbReference type="EMBL" id="JARQTX010000011">
    <property type="protein sequence ID" value="MDG2946631.1"/>
    <property type="molecule type" value="Genomic_DNA"/>
</dbReference>
<evidence type="ECO:0000256" key="1">
    <source>
        <dbReference type="ARBA" id="ARBA00004141"/>
    </source>
</evidence>
<feature type="transmembrane region" description="Helical" evidence="12">
    <location>
        <begin position="186"/>
        <end position="208"/>
    </location>
</feature>
<evidence type="ECO:0000313" key="15">
    <source>
        <dbReference type="Proteomes" id="UP001216057"/>
    </source>
</evidence>
<keyword evidence="8" id="KW-0630">Potassium</keyword>
<reference evidence="14 15" key="1">
    <citation type="submission" date="2023-03" db="EMBL/GenBank/DDBJ databases">
        <title>Classification of Bisgaard taxon 6 and taxon 10 as Exercitatus varius gen. nov., spec. nov.</title>
        <authorList>
            <person name="Christensen H."/>
        </authorList>
    </citation>
    <scope>NUCLEOTIDE SEQUENCE [LARGE SCALE GENOMIC DNA]</scope>
    <source>
        <strain evidence="14 15">23350_01</strain>
    </source>
</reference>
<dbReference type="InterPro" id="IPR004771">
    <property type="entry name" value="K/H_exchanger"/>
</dbReference>
<proteinExistence type="inferred from homology"/>
<comment type="similarity">
    <text evidence="2">Belongs to the monovalent cation:proton antiporter 2 (CPA2) transporter (TC 2.A.37) family.</text>
</comment>
<feature type="transmembrane region" description="Helical" evidence="12">
    <location>
        <begin position="59"/>
        <end position="78"/>
    </location>
</feature>
<evidence type="ECO:0000256" key="3">
    <source>
        <dbReference type="ARBA" id="ARBA00022448"/>
    </source>
</evidence>
<dbReference type="InterPro" id="IPR036291">
    <property type="entry name" value="NAD(P)-bd_dom_sf"/>
</dbReference>
<dbReference type="PANTHER" id="PTHR46157:SF8">
    <property type="entry name" value="GLUTATHIONE-REGULATED POTASSIUM-EFFLUX SYSTEM PROTEIN"/>
    <property type="match status" value="1"/>
</dbReference>
<dbReference type="SUPFAM" id="SSF51735">
    <property type="entry name" value="NAD(P)-binding Rossmann-fold domains"/>
    <property type="match status" value="1"/>
</dbReference>
<dbReference type="Proteomes" id="UP001216057">
    <property type="component" value="Unassembled WGS sequence"/>
</dbReference>
<evidence type="ECO:0000256" key="2">
    <source>
        <dbReference type="ARBA" id="ARBA00005551"/>
    </source>
</evidence>
<dbReference type="PRINTS" id="PR00335">
    <property type="entry name" value="KUPTAKETRKA"/>
</dbReference>
<dbReference type="RefSeq" id="WP_202936781.1">
    <property type="nucleotide sequence ID" value="NZ_JARQTX010000011.1"/>
</dbReference>
<evidence type="ECO:0000256" key="9">
    <source>
        <dbReference type="ARBA" id="ARBA00022989"/>
    </source>
</evidence>
<dbReference type="Pfam" id="PF02254">
    <property type="entry name" value="TrkA_N"/>
    <property type="match status" value="1"/>
</dbReference>
<keyword evidence="4" id="KW-0050">Antiport</keyword>
<keyword evidence="9 12" id="KW-1133">Transmembrane helix</keyword>
<comment type="subcellular location">
    <subcellularLocation>
        <location evidence="1">Membrane</location>
        <topology evidence="1">Multi-pass membrane protein</topology>
    </subcellularLocation>
</comment>
<evidence type="ECO:0000256" key="4">
    <source>
        <dbReference type="ARBA" id="ARBA00022449"/>
    </source>
</evidence>
<accession>A0ABT6ESW2</accession>
<feature type="transmembrane region" description="Helical" evidence="12">
    <location>
        <begin position="6"/>
        <end position="27"/>
    </location>
</feature>
<evidence type="ECO:0000256" key="6">
    <source>
        <dbReference type="ARBA" id="ARBA00022538"/>
    </source>
</evidence>
<evidence type="ECO:0000313" key="14">
    <source>
        <dbReference type="EMBL" id="MDG2946631.1"/>
    </source>
</evidence>
<dbReference type="InterPro" id="IPR038770">
    <property type="entry name" value="Na+/solute_symporter_sf"/>
</dbReference>
<keyword evidence="3" id="KW-0813">Transport</keyword>
<keyword evidence="15" id="KW-1185">Reference proteome</keyword>
<feature type="domain" description="RCK N-terminal" evidence="13">
    <location>
        <begin position="406"/>
        <end position="522"/>
    </location>
</feature>
<keyword evidence="7 12" id="KW-0812">Transmembrane</keyword>
<sequence length="606" mass="67309">MAAVEGANQLVHVVTLLGAAIIAVPLFKRLGLGSVLGYLAAGLIIGPFGLRLFTEPQSIIHVAELGVVMFLFLIGLEMKPSHLWGLRKQIFGLGLLQVLLSGSLVMLAGKICLGFSWQMAFIIASGFVLNSTAIVMQILSERNDMGTPRGQKMISILLFEDLLIVPLLAIVAFLSPVTDNAAHEPLWQKFAVGTGSLTILIVSGIWLLNPLFKALAWTKLREMMTAAALLVVLGSALLMEHAGLSSAMGAFVAGVLLSNSSFRHQLEADIEPFRGLLLGLFFLGVGMSLDLDLVFAHFWFILFGVIALMMVNGLGVFLAALLTRSGFAEALDRAFVMALGGEFAFVIFAAAAGQRVITPQQQANGIAIIVLSMVFSPLFILLHKKYLEPRFRKPDEEREADHIDEVRPIIMVGFGRFGQIINEVLTMTNHKVTIIDRDEEIITGMRKLGIKAYYGNAERPEILHHAGIESAKMLIVTSGNKAKATHIVTMARKMNPNLRILSRAYDLFHVFELYERGADRQVRETFDSALRTARYALEDLGDIDNERIEEITRVYYEENRHRVRLMAMVHDPSYKRKFQNKEMIKVALEHDQQTMAKIQQILQRED</sequence>
<dbReference type="InterPro" id="IPR006153">
    <property type="entry name" value="Cation/H_exchanger_TM"/>
</dbReference>
<organism evidence="14 15">
    <name type="scientific">Exercitatus varius</name>
    <dbReference type="NCBI Taxonomy" id="67857"/>
    <lineage>
        <taxon>Bacteria</taxon>
        <taxon>Pseudomonadati</taxon>
        <taxon>Pseudomonadota</taxon>
        <taxon>Gammaproteobacteria</taxon>
        <taxon>Pasteurellales</taxon>
        <taxon>Pasteurellaceae</taxon>
        <taxon>Exercitatus</taxon>
    </lineage>
</organism>
<feature type="transmembrane region" description="Helical" evidence="12">
    <location>
        <begin position="115"/>
        <end position="135"/>
    </location>
</feature>
<evidence type="ECO:0000256" key="10">
    <source>
        <dbReference type="ARBA" id="ARBA00023065"/>
    </source>
</evidence>
<keyword evidence="10" id="KW-0406">Ion transport</keyword>
<evidence type="ECO:0000259" key="13">
    <source>
        <dbReference type="PROSITE" id="PS51201"/>
    </source>
</evidence>
<keyword evidence="6" id="KW-0633">Potassium transport</keyword>
<dbReference type="Gene3D" id="3.40.50.720">
    <property type="entry name" value="NAD(P)-binding Rossmann-like Domain"/>
    <property type="match status" value="1"/>
</dbReference>
<evidence type="ECO:0000256" key="8">
    <source>
        <dbReference type="ARBA" id="ARBA00022958"/>
    </source>
</evidence>
<dbReference type="PROSITE" id="PS51201">
    <property type="entry name" value="RCK_N"/>
    <property type="match status" value="1"/>
</dbReference>
<dbReference type="InterPro" id="IPR006036">
    <property type="entry name" value="K_uptake_TrkA"/>
</dbReference>
<protein>
    <submittedName>
        <fullName evidence="14">Monovalent cation:proton antiporter-2 (CPA2) family protein</fullName>
    </submittedName>
</protein>
<feature type="transmembrane region" description="Helical" evidence="12">
    <location>
        <begin position="363"/>
        <end position="382"/>
    </location>
</feature>
<dbReference type="InterPro" id="IPR003148">
    <property type="entry name" value="RCK_N"/>
</dbReference>
<evidence type="ECO:0000256" key="7">
    <source>
        <dbReference type="ARBA" id="ARBA00022692"/>
    </source>
</evidence>
<evidence type="ECO:0000256" key="12">
    <source>
        <dbReference type="SAM" id="Phobius"/>
    </source>
</evidence>
<comment type="caution">
    <text evidence="14">The sequence shown here is derived from an EMBL/GenBank/DDBJ whole genome shotgun (WGS) entry which is preliminary data.</text>
</comment>
<keyword evidence="11 12" id="KW-0472">Membrane</keyword>
<feature type="transmembrane region" description="Helical" evidence="12">
    <location>
        <begin position="297"/>
        <end position="322"/>
    </location>
</feature>
<dbReference type="Pfam" id="PF00999">
    <property type="entry name" value="Na_H_Exchanger"/>
    <property type="match status" value="1"/>
</dbReference>
<name>A0ABT6ESW2_9PAST</name>
<evidence type="ECO:0000256" key="11">
    <source>
        <dbReference type="ARBA" id="ARBA00023136"/>
    </source>
</evidence>
<feature type="transmembrane region" description="Helical" evidence="12">
    <location>
        <begin position="90"/>
        <end position="109"/>
    </location>
</feature>
<dbReference type="PANTHER" id="PTHR46157">
    <property type="entry name" value="K(+) EFFLUX ANTIPORTER 3, CHLOROPLASTIC"/>
    <property type="match status" value="1"/>
</dbReference>
<dbReference type="Gene3D" id="1.20.1530.20">
    <property type="match status" value="1"/>
</dbReference>
<feature type="transmembrane region" description="Helical" evidence="12">
    <location>
        <begin position="156"/>
        <end position="174"/>
    </location>
</feature>
<dbReference type="NCBIfam" id="TIGR00932">
    <property type="entry name" value="2a37"/>
    <property type="match status" value="1"/>
</dbReference>
<feature type="transmembrane region" description="Helical" evidence="12">
    <location>
        <begin position="34"/>
        <end position="53"/>
    </location>
</feature>
<feature type="transmembrane region" description="Helical" evidence="12">
    <location>
        <begin position="220"/>
        <end position="238"/>
    </location>
</feature>
<evidence type="ECO:0000256" key="5">
    <source>
        <dbReference type="ARBA" id="ARBA00022475"/>
    </source>
</evidence>